<evidence type="ECO:0000313" key="3">
    <source>
        <dbReference type="Proteomes" id="UP001181622"/>
    </source>
</evidence>
<evidence type="ECO:0000313" key="2">
    <source>
        <dbReference type="EMBL" id="MDR4306654.1"/>
    </source>
</evidence>
<feature type="chain" id="PRO_5047257801" evidence="1">
    <location>
        <begin position="29"/>
        <end position="141"/>
    </location>
</feature>
<accession>A0ABU1DEX7</accession>
<evidence type="ECO:0000256" key="1">
    <source>
        <dbReference type="SAM" id="SignalP"/>
    </source>
</evidence>
<sequence length="141" mass="14308">MKTFMFKTSAIAAGSLALFAASAAPASADVCVRLNGGSFSGDIGFFRFKGELPTEPNQVVSLAGRAAGLSPAWGVAVTPKAGSGQNYVELGVSFFIDGVQGQFDVAFSPATSKKGEGSASFGEYGLGDSVKAKIVPCSDEP</sequence>
<protein>
    <submittedName>
        <fullName evidence="2">Uncharacterized protein</fullName>
    </submittedName>
</protein>
<comment type="caution">
    <text evidence="2">The sequence shown here is derived from an EMBL/GenBank/DDBJ whole genome shotgun (WGS) entry which is preliminary data.</text>
</comment>
<organism evidence="2 3">
    <name type="scientific">Chelatococcus sambhunathii</name>
    <dbReference type="NCBI Taxonomy" id="363953"/>
    <lineage>
        <taxon>Bacteria</taxon>
        <taxon>Pseudomonadati</taxon>
        <taxon>Pseudomonadota</taxon>
        <taxon>Alphaproteobacteria</taxon>
        <taxon>Hyphomicrobiales</taxon>
        <taxon>Chelatococcaceae</taxon>
        <taxon>Chelatococcus</taxon>
    </lineage>
</organism>
<dbReference type="Proteomes" id="UP001181622">
    <property type="component" value="Unassembled WGS sequence"/>
</dbReference>
<dbReference type="RefSeq" id="WP_309390716.1">
    <property type="nucleotide sequence ID" value="NZ_JADBEO010000014.1"/>
</dbReference>
<reference evidence="2" key="1">
    <citation type="submission" date="2020-10" db="EMBL/GenBank/DDBJ databases">
        <authorList>
            <person name="Abbas A."/>
            <person name="Razzaq R."/>
            <person name="Waqas M."/>
            <person name="Abbas N."/>
            <person name="Nielsen T.K."/>
            <person name="Hansen L.H."/>
            <person name="Hussain S."/>
            <person name="Shahid M."/>
        </authorList>
    </citation>
    <scope>NUCLEOTIDE SEQUENCE</scope>
    <source>
        <strain evidence="2">S14</strain>
    </source>
</reference>
<feature type="signal peptide" evidence="1">
    <location>
        <begin position="1"/>
        <end position="28"/>
    </location>
</feature>
<keyword evidence="1" id="KW-0732">Signal</keyword>
<proteinExistence type="predicted"/>
<name>A0ABU1DEX7_9HYPH</name>
<gene>
    <name evidence="2" type="ORF">IHQ68_08490</name>
</gene>
<keyword evidence="3" id="KW-1185">Reference proteome</keyword>
<dbReference type="EMBL" id="JADBEO010000014">
    <property type="protein sequence ID" value="MDR4306654.1"/>
    <property type="molecule type" value="Genomic_DNA"/>
</dbReference>